<keyword evidence="2" id="KW-1185">Reference proteome</keyword>
<comment type="caution">
    <text evidence="1">The sequence shown here is derived from an EMBL/GenBank/DDBJ whole genome shotgun (WGS) entry which is preliminary data.</text>
</comment>
<dbReference type="EMBL" id="JAAIUW010000002">
    <property type="protein sequence ID" value="KAF7842265.1"/>
    <property type="molecule type" value="Genomic_DNA"/>
</dbReference>
<sequence length="86" mass="10022">MQDGSLPSWLVADDTKFFNTIVAENPSSDVVYESFMCVVTHQICHQWVNESTHQLLAKWPKECYNLVMWTPINSIKKISSIYRSKR</sequence>
<accession>A0A835CJG8</accession>
<dbReference type="AlphaFoldDB" id="A0A835CJG8"/>
<protein>
    <submittedName>
        <fullName evidence="1">Uncharacterized protein</fullName>
    </submittedName>
</protein>
<proteinExistence type="predicted"/>
<evidence type="ECO:0000313" key="2">
    <source>
        <dbReference type="Proteomes" id="UP000634136"/>
    </source>
</evidence>
<gene>
    <name evidence="1" type="ORF">G2W53_004563</name>
</gene>
<reference evidence="1" key="1">
    <citation type="submission" date="2020-09" db="EMBL/GenBank/DDBJ databases">
        <title>Genome-Enabled Discovery of Anthraquinone Biosynthesis in Senna tora.</title>
        <authorList>
            <person name="Kang S.-H."/>
            <person name="Pandey R.P."/>
            <person name="Lee C.-M."/>
            <person name="Sim J.-S."/>
            <person name="Jeong J.-T."/>
            <person name="Choi B.-S."/>
            <person name="Jung M."/>
            <person name="Ginzburg D."/>
            <person name="Zhao K."/>
            <person name="Won S.Y."/>
            <person name="Oh T.-J."/>
            <person name="Yu Y."/>
            <person name="Kim N.-H."/>
            <person name="Lee O.R."/>
            <person name="Lee T.-H."/>
            <person name="Bashyal P."/>
            <person name="Kim T.-S."/>
            <person name="Lee W.-H."/>
            <person name="Kawkins C."/>
            <person name="Kim C.-K."/>
            <person name="Kim J.S."/>
            <person name="Ahn B.O."/>
            <person name="Rhee S.Y."/>
            <person name="Sohng J.K."/>
        </authorList>
    </citation>
    <scope>NUCLEOTIDE SEQUENCE</scope>
    <source>
        <tissue evidence="1">Leaf</tissue>
    </source>
</reference>
<organism evidence="1 2">
    <name type="scientific">Senna tora</name>
    <dbReference type="NCBI Taxonomy" id="362788"/>
    <lineage>
        <taxon>Eukaryota</taxon>
        <taxon>Viridiplantae</taxon>
        <taxon>Streptophyta</taxon>
        <taxon>Embryophyta</taxon>
        <taxon>Tracheophyta</taxon>
        <taxon>Spermatophyta</taxon>
        <taxon>Magnoliopsida</taxon>
        <taxon>eudicotyledons</taxon>
        <taxon>Gunneridae</taxon>
        <taxon>Pentapetalae</taxon>
        <taxon>rosids</taxon>
        <taxon>fabids</taxon>
        <taxon>Fabales</taxon>
        <taxon>Fabaceae</taxon>
        <taxon>Caesalpinioideae</taxon>
        <taxon>Cassia clade</taxon>
        <taxon>Senna</taxon>
    </lineage>
</organism>
<dbReference type="Proteomes" id="UP000634136">
    <property type="component" value="Unassembled WGS sequence"/>
</dbReference>
<name>A0A835CJG8_9FABA</name>
<evidence type="ECO:0000313" key="1">
    <source>
        <dbReference type="EMBL" id="KAF7842265.1"/>
    </source>
</evidence>